<organism evidence="2 3">
    <name type="scientific">miniopterid betaherpesvirus 1</name>
    <dbReference type="NCBI Taxonomy" id="3070189"/>
    <lineage>
        <taxon>Viruses</taxon>
        <taxon>Duplodnaviria</taxon>
        <taxon>Heunggongvirae</taxon>
        <taxon>Peploviricota</taxon>
        <taxon>Herviviricetes</taxon>
        <taxon>Herpesvirales</taxon>
        <taxon>Orthoherpesviridae</taxon>
        <taxon>Betaherpesvirinae</taxon>
        <taxon>Quwivirus</taxon>
        <taxon>Quwivirus miniopteridbeta1</taxon>
    </lineage>
</organism>
<dbReference type="Pfam" id="PF06284">
    <property type="entry name" value="Cytomega_UL84"/>
    <property type="match status" value="2"/>
</dbReference>
<dbReference type="Proteomes" id="UP000103899">
    <property type="component" value="Segment"/>
</dbReference>
<dbReference type="EMBL" id="JQ805139">
    <property type="protein sequence ID" value="AFK83921.1"/>
    <property type="molecule type" value="Genomic_DNA"/>
</dbReference>
<reference evidence="2 3" key="1">
    <citation type="journal article" date="2012" name="J. Virol.">
        <title>A Novel Bat Herpesvirus Encodes Homologues of Major Histocompatibility Complex Classes I and II, C-Type Lectin, and a Unique Family of Immune-Related Genes.</title>
        <authorList>
            <person name="Zhang H."/>
            <person name="Todd S."/>
            <person name="Tachedjian M."/>
            <person name="Barr J.A."/>
            <person name="Luo M."/>
            <person name="Yu M."/>
            <person name="Marsh G.A."/>
            <person name="Crameri G."/>
            <person name="Wang L.F."/>
        </authorList>
    </citation>
    <scope>NUCLEOTIDE SEQUENCE [LARGE SCALE GENOMIC DNA]</scope>
    <source>
        <strain evidence="2">B7D8</strain>
    </source>
</reference>
<feature type="region of interest" description="Disordered" evidence="1">
    <location>
        <begin position="28"/>
        <end position="60"/>
    </location>
</feature>
<name>I3VQ77_9BETA</name>
<evidence type="ECO:0000313" key="3">
    <source>
        <dbReference type="Proteomes" id="UP000103899"/>
    </source>
</evidence>
<evidence type="ECO:0000256" key="1">
    <source>
        <dbReference type="SAM" id="MobiDB-lite"/>
    </source>
</evidence>
<dbReference type="GeneID" id="80534812"/>
<dbReference type="InterPro" id="IPR010436">
    <property type="entry name" value="Herpes_UL84"/>
</dbReference>
<evidence type="ECO:0000313" key="2">
    <source>
        <dbReference type="EMBL" id="AFK83921.1"/>
    </source>
</evidence>
<keyword evidence="3" id="KW-1185">Reference proteome</keyword>
<accession>I3VQ77</accession>
<sequence length="504" mass="56807">MQRLGDAQPFDQRHSTHLHQPTIVNLHTVSDSGQPVAEPVVSTTTGDGDDTEETAGSDPTTLVPFRLSSGGARIIQPHASMHTEFLTVDDNNPTWPPYVDRRTCNLLRINMHTQPDDLSDTLEVMFFDEATPLEARTAICISSDRNSEVQTAFTIASTYRGEKSVRIVDKDDMDNCLLRLCINVFAIRLVVPTTDLLPLRRRIASENRRPTHSCDPDTMISVAVEDDRGTELIVRVDATNVLWKPIPPALSGSPGVILRLLSRLPQLLKSGGRPRFRFAKPLWISDPGAAILKVSMWNDNLGICVVRRESTHDSRQRHFPGMGDISMRLRLCNTNPHGPYLSATPEPCMRYLETEYCFQVLAPHDFTVSKRFPYRLRVYRKHYGGFLAIFAPTFRRDVRITCSLWLPRTWLTIWFVSENPTVIYRGEPIGKMYFVRPDDYRIGQHQDPLPRFADRVVSTIAQGQHSMVASVLGATINLADLPRLSLKRHVIGNTHATTVSIAHS</sequence>
<dbReference type="RefSeq" id="YP_010797109.1">
    <property type="nucleotide sequence ID" value="NC_076129.1"/>
</dbReference>
<protein>
    <submittedName>
        <fullName evidence="2">B84</fullName>
    </submittedName>
</protein>
<dbReference type="KEGG" id="vg:80534812"/>
<proteinExistence type="predicted"/>